<protein>
    <recommendedName>
        <fullName evidence="9">S-protein homolog</fullName>
    </recommendedName>
</protein>
<feature type="signal peptide" evidence="6">
    <location>
        <begin position="1"/>
        <end position="26"/>
    </location>
</feature>
<dbReference type="GO" id="GO:0060320">
    <property type="term" value="P:rejection of self pollen"/>
    <property type="evidence" value="ECO:0007669"/>
    <property type="project" value="UniProtKB-KW"/>
</dbReference>
<dbReference type="EMBL" id="CAWUPB010001173">
    <property type="protein sequence ID" value="CAK7346992.1"/>
    <property type="molecule type" value="Genomic_DNA"/>
</dbReference>
<gene>
    <name evidence="7" type="ORF">DCAF_LOCUS19672</name>
</gene>
<comment type="similarity">
    <text evidence="2">Belongs to the plant self-incompatibility (S1) protein family.</text>
</comment>
<dbReference type="PANTHER" id="PTHR35630:SF1">
    <property type="entry name" value="LEGUMINOSIN GROUP486 SECRETED PEPTIDE"/>
    <property type="match status" value="1"/>
</dbReference>
<accession>A0AAV1S989</accession>
<comment type="subcellular location">
    <subcellularLocation>
        <location evidence="1">Secreted</location>
    </subcellularLocation>
</comment>
<evidence type="ECO:0000256" key="3">
    <source>
        <dbReference type="ARBA" id="ARBA00022471"/>
    </source>
</evidence>
<keyword evidence="8" id="KW-1185">Reference proteome</keyword>
<comment type="caution">
    <text evidence="7">The sequence shown here is derived from an EMBL/GenBank/DDBJ whole genome shotgun (WGS) entry which is preliminary data.</text>
</comment>
<evidence type="ECO:0000313" key="8">
    <source>
        <dbReference type="Proteomes" id="UP001314170"/>
    </source>
</evidence>
<dbReference type="PANTHER" id="PTHR35630">
    <property type="entry name" value="LEGUMINOSIN GROUP486 SECRETED PEPTIDE"/>
    <property type="match status" value="1"/>
</dbReference>
<dbReference type="GO" id="GO:0005576">
    <property type="term" value="C:extracellular region"/>
    <property type="evidence" value="ECO:0007669"/>
    <property type="project" value="UniProtKB-SubCell"/>
</dbReference>
<evidence type="ECO:0000256" key="5">
    <source>
        <dbReference type="ARBA" id="ARBA00022729"/>
    </source>
</evidence>
<name>A0AAV1S989_9ROSI</name>
<evidence type="ECO:0000313" key="7">
    <source>
        <dbReference type="EMBL" id="CAK7346992.1"/>
    </source>
</evidence>
<keyword evidence="5 6" id="KW-0732">Signal</keyword>
<evidence type="ECO:0000256" key="1">
    <source>
        <dbReference type="ARBA" id="ARBA00004613"/>
    </source>
</evidence>
<feature type="chain" id="PRO_5043337343" description="S-protein homolog" evidence="6">
    <location>
        <begin position="27"/>
        <end position="138"/>
    </location>
</feature>
<evidence type="ECO:0000256" key="2">
    <source>
        <dbReference type="ARBA" id="ARBA00005581"/>
    </source>
</evidence>
<dbReference type="InterPro" id="IPR010264">
    <property type="entry name" value="Self-incomp_S1"/>
</dbReference>
<dbReference type="Proteomes" id="UP001314170">
    <property type="component" value="Unassembled WGS sequence"/>
</dbReference>
<dbReference type="PROSITE" id="PS51257">
    <property type="entry name" value="PROKAR_LIPOPROTEIN"/>
    <property type="match status" value="1"/>
</dbReference>
<evidence type="ECO:0000256" key="4">
    <source>
        <dbReference type="ARBA" id="ARBA00022525"/>
    </source>
</evidence>
<organism evidence="7 8">
    <name type="scientific">Dovyalis caffra</name>
    <dbReference type="NCBI Taxonomy" id="77055"/>
    <lineage>
        <taxon>Eukaryota</taxon>
        <taxon>Viridiplantae</taxon>
        <taxon>Streptophyta</taxon>
        <taxon>Embryophyta</taxon>
        <taxon>Tracheophyta</taxon>
        <taxon>Spermatophyta</taxon>
        <taxon>Magnoliopsida</taxon>
        <taxon>eudicotyledons</taxon>
        <taxon>Gunneridae</taxon>
        <taxon>Pentapetalae</taxon>
        <taxon>rosids</taxon>
        <taxon>fabids</taxon>
        <taxon>Malpighiales</taxon>
        <taxon>Salicaceae</taxon>
        <taxon>Flacourtieae</taxon>
        <taxon>Dovyalis</taxon>
    </lineage>
</organism>
<evidence type="ECO:0000256" key="6">
    <source>
        <dbReference type="SAM" id="SignalP"/>
    </source>
</evidence>
<dbReference type="Pfam" id="PF05938">
    <property type="entry name" value="Self-incomp_S1"/>
    <property type="match status" value="1"/>
</dbReference>
<sequence>MSRTSTRFLLSVLAIASCMLSRMAHADDYDDPDPYDVYITNNLKGHLFLNCRSKDEVVSKYNLNVNERFSWRFRLNYSSPTVYFCYFLYKTKAKTFDVFDDKKEGGWSAKTRKVYWSLREDGFYFSNNDVDYEKKQPW</sequence>
<proteinExistence type="inferred from homology"/>
<dbReference type="AlphaFoldDB" id="A0AAV1S989"/>
<keyword evidence="4" id="KW-0964">Secreted</keyword>
<evidence type="ECO:0008006" key="9">
    <source>
        <dbReference type="Google" id="ProtNLM"/>
    </source>
</evidence>
<keyword evidence="3" id="KW-0713">Self-incompatibility</keyword>
<reference evidence="7 8" key="1">
    <citation type="submission" date="2024-01" db="EMBL/GenBank/DDBJ databases">
        <authorList>
            <person name="Waweru B."/>
        </authorList>
    </citation>
    <scope>NUCLEOTIDE SEQUENCE [LARGE SCALE GENOMIC DNA]</scope>
</reference>